<gene>
    <name evidence="4" type="primary">epsJ_7</name>
    <name evidence="4" type="ORF">AMURIS_01671</name>
</gene>
<dbReference type="InterPro" id="IPR001173">
    <property type="entry name" value="Glyco_trans_2-like"/>
</dbReference>
<reference evidence="4 5" key="1">
    <citation type="submission" date="2018-01" db="EMBL/GenBank/DDBJ databases">
        <authorList>
            <person name="Gaut B.S."/>
            <person name="Morton B.R."/>
            <person name="Clegg M.T."/>
            <person name="Duvall M.R."/>
        </authorList>
    </citation>
    <scope>NUCLEOTIDE SEQUENCE [LARGE SCALE GENOMIC DNA]</scope>
    <source>
        <strain evidence="4">GP69</strain>
    </source>
</reference>
<evidence type="ECO:0000313" key="5">
    <source>
        <dbReference type="Proteomes" id="UP000236311"/>
    </source>
</evidence>
<keyword evidence="1 4" id="KW-0328">Glycosyltransferase</keyword>
<keyword evidence="5" id="KW-1185">Reference proteome</keyword>
<dbReference type="OrthoDB" id="1666828at2"/>
<feature type="domain" description="Glycosyltransferase 2-like" evidence="3">
    <location>
        <begin position="6"/>
        <end position="122"/>
    </location>
</feature>
<dbReference type="CDD" id="cd00761">
    <property type="entry name" value="Glyco_tranf_GTA_type"/>
    <property type="match status" value="1"/>
</dbReference>
<dbReference type="SUPFAM" id="SSF53335">
    <property type="entry name" value="S-adenosyl-L-methionine-dependent methyltransferases"/>
    <property type="match status" value="1"/>
</dbReference>
<dbReference type="AlphaFoldDB" id="A0A2K4ZES1"/>
<dbReference type="EMBL" id="OFSM01000007">
    <property type="protein sequence ID" value="SOY28956.1"/>
    <property type="molecule type" value="Genomic_DNA"/>
</dbReference>
<proteinExistence type="predicted"/>
<name>A0A2K4ZES1_9FIRM</name>
<dbReference type="Gene3D" id="3.40.50.720">
    <property type="entry name" value="NAD(P)-binding Rossmann-like Domain"/>
    <property type="match status" value="1"/>
</dbReference>
<dbReference type="InterPro" id="IPR029044">
    <property type="entry name" value="Nucleotide-diphossugar_trans"/>
</dbReference>
<protein>
    <submittedName>
        <fullName evidence="4">Putative glycosyltransferase EpsJ</fullName>
        <ecNumber evidence="4">2.4.-.-</ecNumber>
    </submittedName>
</protein>
<dbReference type="Gene3D" id="3.90.550.10">
    <property type="entry name" value="Spore Coat Polysaccharide Biosynthesis Protein SpsA, Chain A"/>
    <property type="match status" value="1"/>
</dbReference>
<dbReference type="PANTHER" id="PTHR22916">
    <property type="entry name" value="GLYCOSYLTRANSFERASE"/>
    <property type="match status" value="1"/>
</dbReference>
<dbReference type="EC" id="2.4.-.-" evidence="4"/>
<keyword evidence="2 4" id="KW-0808">Transferase</keyword>
<sequence>MAAKVSVILPSLNVAAYLRECLDSVMNQSLQELEIICIDAGSTDGTADILKEYADRDSRIILLHSKIKSYGRQVNMGLDHAGGKYVAILETDDWIEKDMYQCLYTKAEEDRLDYVATDFDTFIRLQNGCNYFTRQHIFSDVAWRDMGQEESDIFPTPVHDWYGQVLGPDRIAVLRSTDYVLWKGIYNREFLNQNGIRLHESPGAAFQDMGFLQQVKSYAKRAAYIDKSFYRYRQGREEASSGCAEGLRYYEGEFRWLNEQQNFIGSLKGAHRNYYYFTMSIAFLTKYEQILSNFHGEWKDDRLEEPCEWFQRQISDAVDEGLLKESMYGRETWERLRLLLGAREAYARRFADRENAMKKAVQDCLCMIANRPVVIFGCGIRGERLMLFCDRNQIRMDAFCDNKEELHGKKKFGIPVISPMELAQMAGDRNQVVLLSMKEGRDQVRNQLIALGIEESRVIEKLPAGIV</sequence>
<dbReference type="SUPFAM" id="SSF53448">
    <property type="entry name" value="Nucleotide-diphospho-sugar transferases"/>
    <property type="match status" value="1"/>
</dbReference>
<dbReference type="Proteomes" id="UP000236311">
    <property type="component" value="Unassembled WGS sequence"/>
</dbReference>
<dbReference type="Pfam" id="PF00535">
    <property type="entry name" value="Glycos_transf_2"/>
    <property type="match status" value="1"/>
</dbReference>
<organism evidence="4 5">
    <name type="scientific">Acetatifactor muris</name>
    <dbReference type="NCBI Taxonomy" id="879566"/>
    <lineage>
        <taxon>Bacteria</taxon>
        <taxon>Bacillati</taxon>
        <taxon>Bacillota</taxon>
        <taxon>Clostridia</taxon>
        <taxon>Lachnospirales</taxon>
        <taxon>Lachnospiraceae</taxon>
        <taxon>Acetatifactor</taxon>
    </lineage>
</organism>
<accession>A0A2K4ZES1</accession>
<evidence type="ECO:0000259" key="3">
    <source>
        <dbReference type="Pfam" id="PF00535"/>
    </source>
</evidence>
<dbReference type="GO" id="GO:0016757">
    <property type="term" value="F:glycosyltransferase activity"/>
    <property type="evidence" value="ECO:0007669"/>
    <property type="project" value="UniProtKB-KW"/>
</dbReference>
<evidence type="ECO:0000256" key="2">
    <source>
        <dbReference type="ARBA" id="ARBA00022679"/>
    </source>
</evidence>
<dbReference type="InterPro" id="IPR029063">
    <property type="entry name" value="SAM-dependent_MTases_sf"/>
</dbReference>
<dbReference type="RefSeq" id="WP_103239017.1">
    <property type="nucleotide sequence ID" value="NZ_JANJZD010000022.1"/>
</dbReference>
<evidence type="ECO:0000256" key="1">
    <source>
        <dbReference type="ARBA" id="ARBA00022676"/>
    </source>
</evidence>
<evidence type="ECO:0000313" key="4">
    <source>
        <dbReference type="EMBL" id="SOY28956.1"/>
    </source>
</evidence>
<dbReference type="PANTHER" id="PTHR22916:SF51">
    <property type="entry name" value="GLYCOSYLTRANSFERASE EPSH-RELATED"/>
    <property type="match status" value="1"/>
</dbReference>